<keyword evidence="4" id="KW-1133">Transmembrane helix</keyword>
<evidence type="ECO:0000256" key="1">
    <source>
        <dbReference type="ARBA" id="ARBA00004370"/>
    </source>
</evidence>
<feature type="coiled-coil region" evidence="9">
    <location>
        <begin position="172"/>
        <end position="199"/>
    </location>
</feature>
<feature type="domain" description="Guanylate cyclase" evidence="11">
    <location>
        <begin position="224"/>
        <end position="355"/>
    </location>
</feature>
<dbReference type="InterPro" id="IPR001054">
    <property type="entry name" value="A/G_cyclase"/>
</dbReference>
<organism evidence="12 13">
    <name type="scientific">Gracilimonas halophila</name>
    <dbReference type="NCBI Taxonomy" id="1834464"/>
    <lineage>
        <taxon>Bacteria</taxon>
        <taxon>Pseudomonadati</taxon>
        <taxon>Balneolota</taxon>
        <taxon>Balneolia</taxon>
        <taxon>Balneolales</taxon>
        <taxon>Balneolaceae</taxon>
        <taxon>Gracilimonas</taxon>
    </lineage>
</organism>
<keyword evidence="13" id="KW-1185">Reference proteome</keyword>
<gene>
    <name evidence="12" type="ORF">ACFSVN_10725</name>
</gene>
<evidence type="ECO:0000256" key="8">
    <source>
        <dbReference type="RuleBase" id="RU000405"/>
    </source>
</evidence>
<dbReference type="PANTHER" id="PTHR11920">
    <property type="entry name" value="GUANYLYL CYCLASE"/>
    <property type="match status" value="1"/>
</dbReference>
<dbReference type="InterPro" id="IPR050401">
    <property type="entry name" value="Cyclic_nucleotide_synthase"/>
</dbReference>
<evidence type="ECO:0000256" key="7">
    <source>
        <dbReference type="PROSITE-ProRule" id="PRU00169"/>
    </source>
</evidence>
<dbReference type="EMBL" id="JBHULI010000024">
    <property type="protein sequence ID" value="MFD2532921.1"/>
    <property type="molecule type" value="Genomic_DNA"/>
</dbReference>
<protein>
    <submittedName>
        <fullName evidence="12">Adenylate/guanylate cyclase domain-containing protein</fullName>
    </submittedName>
</protein>
<keyword evidence="2" id="KW-0812">Transmembrane</keyword>
<evidence type="ECO:0000256" key="9">
    <source>
        <dbReference type="SAM" id="Coils"/>
    </source>
</evidence>
<evidence type="ECO:0000256" key="6">
    <source>
        <dbReference type="ARBA" id="ARBA00023239"/>
    </source>
</evidence>
<proteinExistence type="inferred from homology"/>
<dbReference type="PANTHER" id="PTHR11920:SF335">
    <property type="entry name" value="GUANYLATE CYCLASE"/>
    <property type="match status" value="1"/>
</dbReference>
<evidence type="ECO:0000256" key="3">
    <source>
        <dbReference type="ARBA" id="ARBA00022741"/>
    </source>
</evidence>
<evidence type="ECO:0000259" key="10">
    <source>
        <dbReference type="PROSITE" id="PS50110"/>
    </source>
</evidence>
<comment type="similarity">
    <text evidence="8">Belongs to the adenylyl cyclase class-4/guanylyl cyclase family.</text>
</comment>
<dbReference type="SMART" id="SM00044">
    <property type="entry name" value="CYCc"/>
    <property type="match status" value="1"/>
</dbReference>
<evidence type="ECO:0000313" key="13">
    <source>
        <dbReference type="Proteomes" id="UP001597460"/>
    </source>
</evidence>
<dbReference type="InterPro" id="IPR029787">
    <property type="entry name" value="Nucleotide_cyclase"/>
</dbReference>
<evidence type="ECO:0000259" key="11">
    <source>
        <dbReference type="PROSITE" id="PS50125"/>
    </source>
</evidence>
<reference evidence="13" key="1">
    <citation type="journal article" date="2019" name="Int. J. Syst. Evol. Microbiol.">
        <title>The Global Catalogue of Microorganisms (GCM) 10K type strain sequencing project: providing services to taxonomists for standard genome sequencing and annotation.</title>
        <authorList>
            <consortium name="The Broad Institute Genomics Platform"/>
            <consortium name="The Broad Institute Genome Sequencing Center for Infectious Disease"/>
            <person name="Wu L."/>
            <person name="Ma J."/>
        </authorList>
    </citation>
    <scope>NUCLEOTIDE SEQUENCE [LARGE SCALE GENOMIC DNA]</scope>
    <source>
        <strain evidence="13">KCTC 52042</strain>
    </source>
</reference>
<feature type="modified residue" description="4-aspartylphosphate" evidence="7">
    <location>
        <position position="56"/>
    </location>
</feature>
<feature type="domain" description="Response regulatory" evidence="10">
    <location>
        <begin position="7"/>
        <end position="123"/>
    </location>
</feature>
<dbReference type="Gene3D" id="3.40.50.2300">
    <property type="match status" value="1"/>
</dbReference>
<dbReference type="InterPro" id="IPR018297">
    <property type="entry name" value="A/G_cyclase_CS"/>
</dbReference>
<dbReference type="PROSITE" id="PS50125">
    <property type="entry name" value="GUANYLATE_CYCLASE_2"/>
    <property type="match status" value="1"/>
</dbReference>
<dbReference type="RefSeq" id="WP_390302236.1">
    <property type="nucleotide sequence ID" value="NZ_JBHULI010000024.1"/>
</dbReference>
<evidence type="ECO:0000256" key="5">
    <source>
        <dbReference type="ARBA" id="ARBA00023136"/>
    </source>
</evidence>
<keyword evidence="7" id="KW-0597">Phosphoprotein</keyword>
<dbReference type="SUPFAM" id="SSF52172">
    <property type="entry name" value="CheY-like"/>
    <property type="match status" value="1"/>
</dbReference>
<keyword evidence="5" id="KW-0472">Membrane</keyword>
<accession>A0ABW5JLH4</accession>
<name>A0ABW5JLH4_9BACT</name>
<dbReference type="Gene3D" id="3.30.70.1230">
    <property type="entry name" value="Nucleotide cyclase"/>
    <property type="match status" value="1"/>
</dbReference>
<dbReference type="SUPFAM" id="SSF55073">
    <property type="entry name" value="Nucleotide cyclase"/>
    <property type="match status" value="1"/>
</dbReference>
<dbReference type="SMART" id="SM00448">
    <property type="entry name" value="REC"/>
    <property type="match status" value="1"/>
</dbReference>
<dbReference type="Pfam" id="PF00072">
    <property type="entry name" value="Response_reg"/>
    <property type="match status" value="1"/>
</dbReference>
<dbReference type="InterPro" id="IPR001789">
    <property type="entry name" value="Sig_transdc_resp-reg_receiver"/>
</dbReference>
<dbReference type="PROSITE" id="PS00452">
    <property type="entry name" value="GUANYLATE_CYCLASE_1"/>
    <property type="match status" value="1"/>
</dbReference>
<dbReference type="InterPro" id="IPR011006">
    <property type="entry name" value="CheY-like_superfamily"/>
</dbReference>
<keyword evidence="6 8" id="KW-0456">Lyase</keyword>
<comment type="subcellular location">
    <subcellularLocation>
        <location evidence="1">Membrane</location>
    </subcellularLocation>
</comment>
<keyword evidence="3" id="KW-0547">Nucleotide-binding</keyword>
<evidence type="ECO:0000256" key="2">
    <source>
        <dbReference type="ARBA" id="ARBA00022692"/>
    </source>
</evidence>
<keyword evidence="9" id="KW-0175">Coiled coil</keyword>
<sequence>MLETKPRILVVDDHPALVTLTRHKLIQKGYEVLTAQNGQDALELSRTEYPDLILSDVDMPVMTGFELCEHIKKDSRLNKIPIILVTSMVTTDYIMKGIEAGADNYLTKPYDDETLYSKIEHLLINPPVPANETETVKLNIEGKTYNVQANYSHLVNLLISTYKNTLAQNNQLSKMQSGLNAANKELQLTKQEHEELIHNIFPEKIAENLLAYGTVTPERYQDSTIMFTDFEGFTKVVPQLKPEKLIESLSFYFDEFDDITAKHNMIKIKTIGDSYMAAGGLPNRNYTHPVDAILAALKITDFVRSYGERNHNNETPYLPIRIGIHTGKAVVGVIGKKRFAYDIWGETVNLAARLEQHSGKNAINISETTYMRVKDFFECESRGDVNTKYTGKIPMYFVKRIKPELSEDEEGLFPNRLFIREYNGMARKHNTEE</sequence>
<comment type="caution">
    <text evidence="12">The sequence shown here is derived from an EMBL/GenBank/DDBJ whole genome shotgun (WGS) entry which is preliminary data.</text>
</comment>
<dbReference type="Pfam" id="PF00211">
    <property type="entry name" value="Guanylate_cyc"/>
    <property type="match status" value="1"/>
</dbReference>
<dbReference type="Proteomes" id="UP001597460">
    <property type="component" value="Unassembled WGS sequence"/>
</dbReference>
<evidence type="ECO:0000313" key="12">
    <source>
        <dbReference type="EMBL" id="MFD2532921.1"/>
    </source>
</evidence>
<dbReference type="CDD" id="cd07302">
    <property type="entry name" value="CHD"/>
    <property type="match status" value="1"/>
</dbReference>
<evidence type="ECO:0000256" key="4">
    <source>
        <dbReference type="ARBA" id="ARBA00022989"/>
    </source>
</evidence>
<dbReference type="PROSITE" id="PS50110">
    <property type="entry name" value="RESPONSE_REGULATORY"/>
    <property type="match status" value="1"/>
</dbReference>